<dbReference type="Proteomes" id="UP000826722">
    <property type="component" value="Chromosome"/>
</dbReference>
<dbReference type="PANTHER" id="PTHR44809">
    <property type="match status" value="1"/>
</dbReference>
<name>A0A8E4DI35_9PROT</name>
<dbReference type="EMBL" id="AP024110">
    <property type="protein sequence ID" value="BCM26227.1"/>
    <property type="molecule type" value="Genomic_DNA"/>
</dbReference>
<reference evidence="3" key="1">
    <citation type="journal article" date="2021" name="Arch. Microbiol.">
        <title>Methyloradius palustris gen. nov., sp. nov., a methanol-oxidizing bacterium isolated from snow.</title>
        <authorList>
            <person name="Miyadera T."/>
            <person name="Kojima H."/>
            <person name="Fukui M."/>
        </authorList>
    </citation>
    <scope>NUCLEOTIDE SEQUENCE</scope>
    <source>
        <strain evidence="3">Zm11</strain>
    </source>
</reference>
<protein>
    <submittedName>
        <fullName evidence="3">Uncharacterized protein</fullName>
    </submittedName>
</protein>
<dbReference type="RefSeq" id="WP_225907040.1">
    <property type="nucleotide sequence ID" value="NZ_AP024110.1"/>
</dbReference>
<evidence type="ECO:0000256" key="1">
    <source>
        <dbReference type="PROSITE-ProRule" id="PRU00339"/>
    </source>
</evidence>
<dbReference type="PROSITE" id="PS50005">
    <property type="entry name" value="TPR"/>
    <property type="match status" value="5"/>
</dbReference>
<feature type="compositionally biased region" description="Polar residues" evidence="2">
    <location>
        <begin position="490"/>
        <end position="506"/>
    </location>
</feature>
<dbReference type="InterPro" id="IPR012668">
    <property type="entry name" value="CHP02466"/>
</dbReference>
<gene>
    <name evidence="3" type="ORF">ZMTM_24860</name>
</gene>
<dbReference type="InterPro" id="IPR011990">
    <property type="entry name" value="TPR-like_helical_dom_sf"/>
</dbReference>
<evidence type="ECO:0000313" key="3">
    <source>
        <dbReference type="EMBL" id="BCM26227.1"/>
    </source>
</evidence>
<feature type="region of interest" description="Disordered" evidence="2">
    <location>
        <begin position="485"/>
        <end position="506"/>
    </location>
</feature>
<feature type="repeat" description="TPR" evidence="1">
    <location>
        <begin position="129"/>
        <end position="162"/>
    </location>
</feature>
<dbReference type="InterPro" id="IPR019734">
    <property type="entry name" value="TPR_rpt"/>
</dbReference>
<feature type="repeat" description="TPR" evidence="1">
    <location>
        <begin position="230"/>
        <end position="263"/>
    </location>
</feature>
<feature type="repeat" description="TPR" evidence="1">
    <location>
        <begin position="163"/>
        <end position="196"/>
    </location>
</feature>
<dbReference type="AlphaFoldDB" id="A0A8E4DI35"/>
<evidence type="ECO:0000313" key="4">
    <source>
        <dbReference type="Proteomes" id="UP000826722"/>
    </source>
</evidence>
<dbReference type="SUPFAM" id="SSF51197">
    <property type="entry name" value="Clavaminate synthase-like"/>
    <property type="match status" value="1"/>
</dbReference>
<sequence>MKKAQQISKQPSARPFGAMFAGNAQPSQHEVQALIGYYNAGQIQQAESLALNLSNKYPRAPIVLNVLGSSQAGLGKFEAATNTFGKLVNADPYTAENHCNLGMALQQTGKLAEAAASYRKALSIKGNVADWHYNLGIVLGQLDQLDDAAQSYRKAVALQPGFFEAYGNLGNVVQRQGKLDEAVSCYRKALEIHPDAIGHFNLGTALRDQGKLDEAVASYQKALALNPQYIQAYINLGETLRDQGKMEEAIANYQQALKLDPNNAQASYNMALFFYEAGRLTEAIPHYAKSQLADWRERILYCLYKTEQYAEFKDKLQYLLKDRNTSPFLATLSAHYAANFGEEDHYNFCKNPLDFVYYNRIESLATVDSQLLKDLLNDIQNAEIAERKQARLHHGLQSAGNLFKRPEASFAALGALIKQEFIRYQQQFAGQDCELMKAFPKELEFSSSWYVKMRQGGHLNSHIHETGWLSGTVYLNLPKNKQDQKEGSIEFSTHGDQYPQKHNNFPSKTVTPEVGGIVLFPSSLFHRTIPFTSDEERICIAFDLKPAMA</sequence>
<dbReference type="InterPro" id="IPR052943">
    <property type="entry name" value="TMTC_O-mannosyl-trnsfr"/>
</dbReference>
<dbReference type="Pfam" id="PF13414">
    <property type="entry name" value="TPR_11"/>
    <property type="match status" value="2"/>
</dbReference>
<feature type="repeat" description="TPR" evidence="1">
    <location>
        <begin position="198"/>
        <end position="229"/>
    </location>
</feature>
<dbReference type="Pfam" id="PF13424">
    <property type="entry name" value="TPR_12"/>
    <property type="match status" value="1"/>
</dbReference>
<dbReference type="Gene3D" id="2.60.120.620">
    <property type="entry name" value="q2cbj1_9rhob like domain"/>
    <property type="match status" value="1"/>
</dbReference>
<organism evidence="3 4">
    <name type="scientific">Methyloradius palustris</name>
    <dbReference type="NCBI Taxonomy" id="2778876"/>
    <lineage>
        <taxon>Bacteria</taxon>
        <taxon>Pseudomonadati</taxon>
        <taxon>Pseudomonadota</taxon>
        <taxon>Betaproteobacteria</taxon>
        <taxon>Nitrosomonadales</taxon>
        <taxon>Methylophilaceae</taxon>
        <taxon>Methyloradius</taxon>
    </lineage>
</organism>
<dbReference type="Gene3D" id="1.25.40.10">
    <property type="entry name" value="Tetratricopeptide repeat domain"/>
    <property type="match status" value="3"/>
</dbReference>
<evidence type="ECO:0000256" key="2">
    <source>
        <dbReference type="SAM" id="MobiDB-lite"/>
    </source>
</evidence>
<feature type="region of interest" description="Disordered" evidence="2">
    <location>
        <begin position="1"/>
        <end position="20"/>
    </location>
</feature>
<keyword evidence="1" id="KW-0802">TPR repeat</keyword>
<accession>A0A8E4DI35</accession>
<dbReference type="SMART" id="SM00028">
    <property type="entry name" value="TPR"/>
    <property type="match status" value="7"/>
</dbReference>
<dbReference type="KEGG" id="mpau:ZMTM_24860"/>
<feature type="repeat" description="TPR" evidence="1">
    <location>
        <begin position="95"/>
        <end position="128"/>
    </location>
</feature>
<dbReference type="Pfam" id="PF13759">
    <property type="entry name" value="2OG-FeII_Oxy_5"/>
    <property type="match status" value="1"/>
</dbReference>
<dbReference type="PANTHER" id="PTHR44809:SF1">
    <property type="entry name" value="PROTEIN O-MANNOSYL-TRANSFERASE TMTC1"/>
    <property type="match status" value="1"/>
</dbReference>
<dbReference type="SUPFAM" id="SSF48439">
    <property type="entry name" value="Protein prenylyltransferase"/>
    <property type="match status" value="1"/>
</dbReference>
<dbReference type="PROSITE" id="PS50293">
    <property type="entry name" value="TPR_REGION"/>
    <property type="match status" value="3"/>
</dbReference>
<proteinExistence type="predicted"/>
<keyword evidence="4" id="KW-1185">Reference proteome</keyword>
<feature type="compositionally biased region" description="Polar residues" evidence="2">
    <location>
        <begin position="1"/>
        <end position="11"/>
    </location>
</feature>